<proteinExistence type="predicted"/>
<gene>
    <name evidence="1" type="ORF">H6G95_14065</name>
</gene>
<name>A0ABR8EUV7_NOSLI</name>
<dbReference type="RefSeq" id="WP_190894078.1">
    <property type="nucleotide sequence ID" value="NZ_JACJTE010000012.1"/>
</dbReference>
<keyword evidence="2" id="KW-1185">Reference proteome</keyword>
<protein>
    <submittedName>
        <fullName evidence="1">Uncharacterized protein</fullName>
    </submittedName>
</protein>
<organism evidence="1 2">
    <name type="scientific">Nostoc linckia FACHB-391</name>
    <dbReference type="NCBI Taxonomy" id="2692906"/>
    <lineage>
        <taxon>Bacteria</taxon>
        <taxon>Bacillati</taxon>
        <taxon>Cyanobacteriota</taxon>
        <taxon>Cyanophyceae</taxon>
        <taxon>Nostocales</taxon>
        <taxon>Nostocaceae</taxon>
        <taxon>Nostoc</taxon>
    </lineage>
</organism>
<evidence type="ECO:0000313" key="2">
    <source>
        <dbReference type="Proteomes" id="UP000604661"/>
    </source>
</evidence>
<evidence type="ECO:0000313" key="1">
    <source>
        <dbReference type="EMBL" id="MBD2561718.1"/>
    </source>
</evidence>
<sequence>MERSKYIASIREVLYFGGLEQILASSLQMEISLDEIANQIVNDEEIARSIKALARLLNIIEQKRTYRYLNTVRLRKETRFIAVSTKD</sequence>
<dbReference type="EMBL" id="JACJTE010000012">
    <property type="protein sequence ID" value="MBD2561718.1"/>
    <property type="molecule type" value="Genomic_DNA"/>
</dbReference>
<reference evidence="1 2" key="1">
    <citation type="journal article" date="2020" name="ISME J.">
        <title>Comparative genomics reveals insights into cyanobacterial evolution and habitat adaptation.</title>
        <authorList>
            <person name="Chen M.Y."/>
            <person name="Teng W.K."/>
            <person name="Zhao L."/>
            <person name="Hu C.X."/>
            <person name="Zhou Y.K."/>
            <person name="Han B.P."/>
            <person name="Song L.R."/>
            <person name="Shu W.S."/>
        </authorList>
    </citation>
    <scope>NUCLEOTIDE SEQUENCE [LARGE SCALE GENOMIC DNA]</scope>
    <source>
        <strain evidence="1 2">FACHB-391</strain>
    </source>
</reference>
<comment type="caution">
    <text evidence="1">The sequence shown here is derived from an EMBL/GenBank/DDBJ whole genome shotgun (WGS) entry which is preliminary data.</text>
</comment>
<dbReference type="Proteomes" id="UP000604661">
    <property type="component" value="Unassembled WGS sequence"/>
</dbReference>
<accession>A0ABR8EUV7</accession>